<comment type="catalytic activity">
    <reaction evidence="1">
        <text>(7,8-dihydropterin-6-yl)methyl diphosphate + 4-aminobenzoate = 7,8-dihydropteroate + diphosphate</text>
        <dbReference type="Rhea" id="RHEA:19949"/>
        <dbReference type="ChEBI" id="CHEBI:17836"/>
        <dbReference type="ChEBI" id="CHEBI:17839"/>
        <dbReference type="ChEBI" id="CHEBI:33019"/>
        <dbReference type="ChEBI" id="CHEBI:72950"/>
        <dbReference type="EC" id="2.5.1.15"/>
    </reaction>
</comment>
<keyword evidence="8" id="KW-0289">Folate biosynthesis</keyword>
<organism evidence="10 11">
    <name type="scientific">Bacteroides nordii</name>
    <dbReference type="NCBI Taxonomy" id="291645"/>
    <lineage>
        <taxon>Bacteria</taxon>
        <taxon>Pseudomonadati</taxon>
        <taxon>Bacteroidota</taxon>
        <taxon>Bacteroidia</taxon>
        <taxon>Bacteroidales</taxon>
        <taxon>Bacteroidaceae</taxon>
        <taxon>Bacteroides</taxon>
    </lineage>
</organism>
<dbReference type="InterPro" id="IPR045031">
    <property type="entry name" value="DHP_synth-like"/>
</dbReference>
<evidence type="ECO:0000256" key="2">
    <source>
        <dbReference type="ARBA" id="ARBA00001946"/>
    </source>
</evidence>
<dbReference type="GO" id="GO:0005829">
    <property type="term" value="C:cytosol"/>
    <property type="evidence" value="ECO:0007669"/>
    <property type="project" value="TreeGrafter"/>
</dbReference>
<accession>A0A413VU41</accession>
<dbReference type="EMBL" id="QSGO01000003">
    <property type="protein sequence ID" value="RHB37042.1"/>
    <property type="molecule type" value="Genomic_DNA"/>
</dbReference>
<dbReference type="Gene3D" id="3.20.20.20">
    <property type="entry name" value="Dihydropteroate synthase-like"/>
    <property type="match status" value="1"/>
</dbReference>
<evidence type="ECO:0000256" key="5">
    <source>
        <dbReference type="ARBA" id="ARBA00022679"/>
    </source>
</evidence>
<dbReference type="PANTHER" id="PTHR20941:SF1">
    <property type="entry name" value="FOLIC ACID SYNTHESIS PROTEIN FOL1"/>
    <property type="match status" value="1"/>
</dbReference>
<dbReference type="InterPro" id="IPR000489">
    <property type="entry name" value="Pterin-binding_dom"/>
</dbReference>
<comment type="caution">
    <text evidence="10">The sequence shown here is derived from an EMBL/GenBank/DDBJ whole genome shotgun (WGS) entry which is preliminary data.</text>
</comment>
<proteinExistence type="predicted"/>
<dbReference type="InterPro" id="IPR011005">
    <property type="entry name" value="Dihydropteroate_synth-like_sf"/>
</dbReference>
<dbReference type="CDD" id="cd00739">
    <property type="entry name" value="DHPS"/>
    <property type="match status" value="1"/>
</dbReference>
<gene>
    <name evidence="10" type="primary">folP</name>
    <name evidence="10" type="ORF">DW888_05695</name>
</gene>
<comment type="pathway">
    <text evidence="3">Cofactor biosynthesis; tetrahydrofolate biosynthesis; 7,8-dihydrofolate from 2-amino-4-hydroxy-6-hydroxymethyl-7,8-dihydropteridine diphosphate and 4-aminobenzoate: step 1/2.</text>
</comment>
<sequence>MNSLAHRYLNVNGQLLDLSVPQVMGILNVTPDSFYAGSRMQTEADIAGRAQQILAEGASIIDIGAYSSRPNAENISAEEEMRRLRVGLEIVVRNHPDAVISVDTFRADVAEQCVKEYGVAIINDIAAGEMDPKMFETVARLGVPYIMMHMQGTPQNMQSEPHYDDLLKEVFMYFAMKVQQLRDLGVKDIILDPGFGFGKTLEHNYELMAHLEEFSIFELPLLVGVSRKSMIYRLLGGTPQDALNGTTVLDTVALMKGANILRVHDVREAVEAVRMVEKIVSYKL</sequence>
<dbReference type="GO" id="GO:0046656">
    <property type="term" value="P:folic acid biosynthetic process"/>
    <property type="evidence" value="ECO:0007669"/>
    <property type="project" value="UniProtKB-KW"/>
</dbReference>
<keyword evidence="5 10" id="KW-0808">Transferase</keyword>
<evidence type="ECO:0000256" key="8">
    <source>
        <dbReference type="ARBA" id="ARBA00022909"/>
    </source>
</evidence>
<dbReference type="AlphaFoldDB" id="A0A413VU41"/>
<evidence type="ECO:0000313" key="11">
    <source>
        <dbReference type="Proteomes" id="UP000284379"/>
    </source>
</evidence>
<dbReference type="InterPro" id="IPR006390">
    <property type="entry name" value="DHP_synth_dom"/>
</dbReference>
<dbReference type="GO" id="GO:0046654">
    <property type="term" value="P:tetrahydrofolate biosynthetic process"/>
    <property type="evidence" value="ECO:0007669"/>
    <property type="project" value="TreeGrafter"/>
</dbReference>
<evidence type="ECO:0000256" key="1">
    <source>
        <dbReference type="ARBA" id="ARBA00000012"/>
    </source>
</evidence>
<dbReference type="GO" id="GO:0004156">
    <property type="term" value="F:dihydropteroate synthase activity"/>
    <property type="evidence" value="ECO:0007669"/>
    <property type="project" value="UniProtKB-EC"/>
</dbReference>
<comment type="cofactor">
    <cofactor evidence="2">
        <name>Mg(2+)</name>
        <dbReference type="ChEBI" id="CHEBI:18420"/>
    </cofactor>
</comment>
<dbReference type="RefSeq" id="WP_122201040.1">
    <property type="nucleotide sequence ID" value="NZ_CABJFV010000003.1"/>
</dbReference>
<evidence type="ECO:0000256" key="7">
    <source>
        <dbReference type="ARBA" id="ARBA00022842"/>
    </source>
</evidence>
<dbReference type="Proteomes" id="UP000284379">
    <property type="component" value="Unassembled WGS sequence"/>
</dbReference>
<feature type="domain" description="Pterin-binding" evidence="9">
    <location>
        <begin position="21"/>
        <end position="274"/>
    </location>
</feature>
<dbReference type="NCBIfam" id="TIGR01496">
    <property type="entry name" value="DHPS"/>
    <property type="match status" value="1"/>
</dbReference>
<reference evidence="10 11" key="1">
    <citation type="submission" date="2018-08" db="EMBL/GenBank/DDBJ databases">
        <title>A genome reference for cultivated species of the human gut microbiota.</title>
        <authorList>
            <person name="Zou Y."/>
            <person name="Xue W."/>
            <person name="Luo G."/>
        </authorList>
    </citation>
    <scope>NUCLEOTIDE SEQUENCE [LARGE SCALE GENOMIC DNA]</scope>
    <source>
        <strain evidence="10 11">AM40-30BH</strain>
    </source>
</reference>
<keyword evidence="7" id="KW-0460">Magnesium</keyword>
<dbReference type="Pfam" id="PF00809">
    <property type="entry name" value="Pterin_bind"/>
    <property type="match status" value="1"/>
</dbReference>
<evidence type="ECO:0000313" key="10">
    <source>
        <dbReference type="EMBL" id="RHB37042.1"/>
    </source>
</evidence>
<name>A0A413VU41_9BACE</name>
<evidence type="ECO:0000256" key="3">
    <source>
        <dbReference type="ARBA" id="ARBA00004763"/>
    </source>
</evidence>
<dbReference type="SUPFAM" id="SSF51717">
    <property type="entry name" value="Dihydropteroate synthetase-like"/>
    <property type="match status" value="1"/>
</dbReference>
<evidence type="ECO:0000256" key="4">
    <source>
        <dbReference type="ARBA" id="ARBA00012458"/>
    </source>
</evidence>
<dbReference type="PROSITE" id="PS50972">
    <property type="entry name" value="PTERIN_BINDING"/>
    <property type="match status" value="1"/>
</dbReference>
<keyword evidence="6" id="KW-0479">Metal-binding</keyword>
<evidence type="ECO:0000256" key="6">
    <source>
        <dbReference type="ARBA" id="ARBA00022723"/>
    </source>
</evidence>
<protein>
    <recommendedName>
        <fullName evidence="4">dihydropteroate synthase</fullName>
        <ecNumber evidence="4">2.5.1.15</ecNumber>
    </recommendedName>
</protein>
<dbReference type="PANTHER" id="PTHR20941">
    <property type="entry name" value="FOLATE SYNTHESIS PROTEINS"/>
    <property type="match status" value="1"/>
</dbReference>
<evidence type="ECO:0000259" key="9">
    <source>
        <dbReference type="PROSITE" id="PS50972"/>
    </source>
</evidence>
<dbReference type="GO" id="GO:0046872">
    <property type="term" value="F:metal ion binding"/>
    <property type="evidence" value="ECO:0007669"/>
    <property type="project" value="UniProtKB-KW"/>
</dbReference>
<dbReference type="EC" id="2.5.1.15" evidence="4"/>
<dbReference type="PROSITE" id="PS00793">
    <property type="entry name" value="DHPS_2"/>
    <property type="match status" value="1"/>
</dbReference>